<gene>
    <name evidence="1" type="ORF">LEP1GSC062_4138</name>
</gene>
<comment type="caution">
    <text evidence="1">The sequence shown here is derived from an EMBL/GenBank/DDBJ whole genome shotgun (WGS) entry which is preliminary data.</text>
</comment>
<keyword evidence="2" id="KW-1185">Reference proteome</keyword>
<sequence>MRTSAFETDFDFLTPNSRYSIKSNKKIIQDRINSVIVQNRADFYLFRQKIRRKFFLKKELQLSLNAIGFLQSHLG</sequence>
<evidence type="ECO:0000313" key="1">
    <source>
        <dbReference type="EMBL" id="EQA61906.1"/>
    </source>
</evidence>
<proteinExistence type="predicted"/>
<dbReference type="Proteomes" id="UP000018747">
    <property type="component" value="Unassembled WGS sequence"/>
</dbReference>
<dbReference type="AlphaFoldDB" id="V6HWP7"/>
<name>V6HWP7_9LEPT</name>
<accession>V6HWP7</accession>
<reference evidence="1" key="1">
    <citation type="submission" date="2013-05" db="EMBL/GenBank/DDBJ databases">
        <authorList>
            <person name="Harkins D.M."/>
            <person name="Durkin A.S."/>
            <person name="Brinkac L.M."/>
            <person name="Haft D.H."/>
            <person name="Selengut J.D."/>
            <person name="Sanka R."/>
            <person name="DePew J."/>
            <person name="Purushe J."/>
            <person name="Hartskeerl R.A."/>
            <person name="Ahmed A."/>
            <person name="van der Linden H."/>
            <person name="Goris M.G.A."/>
            <person name="Vinetz J.M."/>
            <person name="Sutton G.G."/>
            <person name="Nierman W.C."/>
            <person name="Fouts D.E."/>
        </authorList>
    </citation>
    <scope>NUCLEOTIDE SEQUENCE [LARGE SCALE GENOMIC DNA]</scope>
    <source>
        <strain evidence="1">L 60</strain>
    </source>
</reference>
<evidence type="ECO:0000313" key="2">
    <source>
        <dbReference type="Proteomes" id="UP000018747"/>
    </source>
</evidence>
<dbReference type="EMBL" id="AHMT02000042">
    <property type="protein sequence ID" value="EQA61906.1"/>
    <property type="molecule type" value="Genomic_DNA"/>
</dbReference>
<protein>
    <submittedName>
        <fullName evidence="1">Uncharacterized protein</fullName>
    </submittedName>
</protein>
<organism evidence="1 2">
    <name type="scientific">Leptospira alexanderi serovar Manhao 3 str. L 60</name>
    <dbReference type="NCBI Taxonomy" id="1049759"/>
    <lineage>
        <taxon>Bacteria</taxon>
        <taxon>Pseudomonadati</taxon>
        <taxon>Spirochaetota</taxon>
        <taxon>Spirochaetia</taxon>
        <taxon>Leptospirales</taxon>
        <taxon>Leptospiraceae</taxon>
        <taxon>Leptospira</taxon>
    </lineage>
</organism>